<feature type="transmembrane region" description="Helical" evidence="3">
    <location>
        <begin position="12"/>
        <end position="29"/>
    </location>
</feature>
<dbReference type="FunFam" id="3.20.20.70:FF:000156">
    <property type="entry name" value="Glutamate synthase domain protein"/>
    <property type="match status" value="1"/>
</dbReference>
<keyword evidence="6" id="KW-1185">Reference proteome</keyword>
<evidence type="ECO:0000313" key="5">
    <source>
        <dbReference type="EMBL" id="GGF29289.1"/>
    </source>
</evidence>
<evidence type="ECO:0000259" key="4">
    <source>
        <dbReference type="Pfam" id="PF01645"/>
    </source>
</evidence>
<dbReference type="InterPro" id="IPR002932">
    <property type="entry name" value="Glu_synthdom"/>
</dbReference>
<dbReference type="PANTHER" id="PTHR43819:SF1">
    <property type="entry name" value="ARCHAEAL-TYPE GLUTAMATE SYNTHASE [NADPH]"/>
    <property type="match status" value="1"/>
</dbReference>
<dbReference type="Proteomes" id="UP000646365">
    <property type="component" value="Unassembled WGS sequence"/>
</dbReference>
<evidence type="ECO:0000256" key="2">
    <source>
        <dbReference type="PIRNR" id="PIRNR006429"/>
    </source>
</evidence>
<dbReference type="PIRSF" id="PIRSF500060">
    <property type="entry name" value="UCP500060"/>
    <property type="match status" value="1"/>
</dbReference>
<dbReference type="Gene3D" id="3.20.20.70">
    <property type="entry name" value="Aldolase class I"/>
    <property type="match status" value="1"/>
</dbReference>
<reference evidence="5" key="2">
    <citation type="submission" date="2020-09" db="EMBL/GenBank/DDBJ databases">
        <authorList>
            <person name="Sun Q."/>
            <person name="Zhou Y."/>
        </authorList>
    </citation>
    <scope>NUCLEOTIDE SEQUENCE</scope>
    <source>
        <strain evidence="5">CGMCC 1.15725</strain>
    </source>
</reference>
<evidence type="ECO:0000313" key="6">
    <source>
        <dbReference type="Proteomes" id="UP000646365"/>
    </source>
</evidence>
<accession>A0A8J3E6E8</accession>
<keyword evidence="3" id="KW-0472">Membrane</keyword>
<proteinExistence type="inferred from homology"/>
<dbReference type="AlphaFoldDB" id="A0A8J3E6E8"/>
<dbReference type="EMBL" id="BMJQ01000010">
    <property type="protein sequence ID" value="GGF29289.1"/>
    <property type="molecule type" value="Genomic_DNA"/>
</dbReference>
<dbReference type="InterPro" id="IPR027283">
    <property type="entry name" value="YerD"/>
</dbReference>
<reference evidence="5" key="1">
    <citation type="journal article" date="2014" name="Int. J. Syst. Evol. Microbiol.">
        <title>Complete genome sequence of Corynebacterium casei LMG S-19264T (=DSM 44701T), isolated from a smear-ripened cheese.</title>
        <authorList>
            <consortium name="US DOE Joint Genome Institute (JGI-PGF)"/>
            <person name="Walter F."/>
            <person name="Albersmeier A."/>
            <person name="Kalinowski J."/>
            <person name="Ruckert C."/>
        </authorList>
    </citation>
    <scope>NUCLEOTIDE SEQUENCE</scope>
    <source>
        <strain evidence="5">CGMCC 1.15725</strain>
    </source>
</reference>
<keyword evidence="3" id="KW-1133">Transmembrane helix</keyword>
<dbReference type="CDD" id="cd02808">
    <property type="entry name" value="GltS_FMN"/>
    <property type="match status" value="1"/>
</dbReference>
<dbReference type="Pfam" id="PF01645">
    <property type="entry name" value="Glu_synthase"/>
    <property type="match status" value="1"/>
</dbReference>
<dbReference type="InterPro" id="IPR024188">
    <property type="entry name" value="GltB"/>
</dbReference>
<sequence>MPQILRLAFTRRYGTYAAVLVATFVLFVLSLWHGAFLPAFLVALALSALGTYDLRQTHHSLRRNYPIAAHIRYLLEEIRPEIRQYFLESDTDGMPFNRNARSLVYQRAKGQLDKRPFGTELDVYSSSFEWLNHSVAPKEPVIEPFRITIGGPDCTQPYSSSVFNISAMSFGALSANAIRALNRGARMGGFAHDTGEGGFSPYHKAEGGDIIWEIGSGYFGCRDETGHFSPERFAKQAAEPQVRMLEIKLSQGAKPGHGGVLPGAKVSAEIALTRGVPEGVDCISPPSHSAFSTPLEMMRFVGQLRGLGQGKPVGFKLCLGHPWEFLAIAKAMLETGIYPDFIVIDGSEGGTGAAPLEFVDHIGMPLREGLMFVHNTLVGLNIRERIKLGASGKITAAFDLARTLAIGADWCNAARGFMFALGCVQSQSCHTDRCPTGVATQDAIRQRALVVPDKAERVFHFHRSTVKALAEVVAAAGLEHPSELQPWHFSKRLGAARVQTLDQIYRFLAPGELLAGTDDPIFKDAWRMARPDSFQPAMAT</sequence>
<protein>
    <submittedName>
        <fullName evidence="5">FMN-binding glutamate synthase family protein</fullName>
    </submittedName>
</protein>
<dbReference type="GO" id="GO:0015930">
    <property type="term" value="F:glutamate synthase activity"/>
    <property type="evidence" value="ECO:0007669"/>
    <property type="project" value="InterPro"/>
</dbReference>
<dbReference type="PANTHER" id="PTHR43819">
    <property type="entry name" value="ARCHAEAL-TYPE GLUTAMATE SYNTHASE [NADPH]"/>
    <property type="match status" value="1"/>
</dbReference>
<feature type="domain" description="Glutamate synthase" evidence="4">
    <location>
        <begin position="161"/>
        <end position="478"/>
    </location>
</feature>
<name>A0A8J3E6E8_9PROT</name>
<evidence type="ECO:0000256" key="3">
    <source>
        <dbReference type="SAM" id="Phobius"/>
    </source>
</evidence>
<evidence type="ECO:0000256" key="1">
    <source>
        <dbReference type="ARBA" id="ARBA00009716"/>
    </source>
</evidence>
<comment type="caution">
    <text evidence="5">The sequence shown here is derived from an EMBL/GenBank/DDBJ whole genome shotgun (WGS) entry which is preliminary data.</text>
</comment>
<dbReference type="PIRSF" id="PIRSF006429">
    <property type="entry name" value="GOGAT_lg_2"/>
    <property type="match status" value="1"/>
</dbReference>
<comment type="similarity">
    <text evidence="1 2">Belongs to the glutamate synthase family.</text>
</comment>
<organism evidence="5 6">
    <name type="scientific">Aliidongia dinghuensis</name>
    <dbReference type="NCBI Taxonomy" id="1867774"/>
    <lineage>
        <taxon>Bacteria</taxon>
        <taxon>Pseudomonadati</taxon>
        <taxon>Pseudomonadota</taxon>
        <taxon>Alphaproteobacteria</taxon>
        <taxon>Rhodospirillales</taxon>
        <taxon>Dongiaceae</taxon>
        <taxon>Aliidongia</taxon>
    </lineage>
</organism>
<keyword evidence="3" id="KW-0812">Transmembrane</keyword>
<dbReference type="SUPFAM" id="SSF51395">
    <property type="entry name" value="FMN-linked oxidoreductases"/>
    <property type="match status" value="1"/>
</dbReference>
<dbReference type="InterPro" id="IPR013785">
    <property type="entry name" value="Aldolase_TIM"/>
</dbReference>
<dbReference type="RefSeq" id="WP_189048849.1">
    <property type="nucleotide sequence ID" value="NZ_BMJQ01000010.1"/>
</dbReference>
<dbReference type="GO" id="GO:0006537">
    <property type="term" value="P:glutamate biosynthetic process"/>
    <property type="evidence" value="ECO:0007669"/>
    <property type="project" value="InterPro"/>
</dbReference>
<gene>
    <name evidence="5" type="primary">glt</name>
    <name evidence="5" type="ORF">GCM10011611_39160</name>
</gene>